<keyword evidence="7 18" id="KW-0813">Transport</keyword>
<accession>A0ABR4NJX7</accession>
<feature type="region of interest" description="Disordered" evidence="19">
    <location>
        <begin position="206"/>
        <end position="229"/>
    </location>
</feature>
<keyword evidence="13 18" id="KW-0472">Membrane</keyword>
<sequence length="973" mass="107127">MNSSDGGAFGSPLPPAERGRVPYSFSARSTYEPPVLDGSDDSGSDADASAGRPGPRRASQPAAAGAGLLRPPAAPTPAAAPAAAGLAHGAILSTPPFAFNHAESPPPLSPLGHAGHSAQHLAASAAGSDADPDTSGVMEVEDADAGDSDSEGEAPASIQFEMPLLGNGAREPERQHVVAAATSAAAAAISAAALPLLSRAGLGVGRSGGSGGGGGRAASPGGMQHSPFLQQGNLRSAMGQRRPDGILRGTNAGANAGRDQMRIGAYGQQQQQHIAPPAPRLSGPQQPSMPPPQRRGSGSGITSWRDVRHLDLFLTRIYQYFVGKGYFCIMLSTAANLATGAFVIFVSTFLVACIDYQLIHEKKRLADVIEPNCVGGVSWLTLLVVSVFTVMWLLQAVRFVLDLGQLREMQFFFTNVLDITDDKLQNTLWSDVVDRIVESREAHARAHPSALLRRLDAHTIANRILRKDNYLIALFNRDILDLRVPLMGQRQIMSKLMEWNLSYCIFSYVFDDRGLFHKRFLKENNRSRLVQGLQKRFRTMAFVNLVFSPFLLIFLILYLTFKYAQEYQRNPAGASARQYSPFAWWKFREFNELPHLLKMRLNRSSDNANTYLRQFPKEYIIILAKFVAFVSGSLLTVLLALTLFEEELQQGFEITPGRSAFFYIGVLGTILALSRTLVPPENEVFEPEKWMREVALETHYLPDEWRDRAHTEDVRAEFERLFELRLLLSLQELLSIVFAPIILYYSLPPCAPAIIDFFREFTVHVDSLGYVCSFAVFDFKRHGNIKFDAQPQAGGGAAAAPHEHLVSRQGKMEMSFVNFKANNPNWDPGLEGSEYLSRILARRRERGFGRPGPLGQTVASLHAGTASHHSPYSHLNHQQQQTQHQQPQQPQQSYAGQQRHDFMASTTMDADSLTGHAQANQHARNMALTQPDLMESYLRGESVMQSSQIDGRVVARELVGLLDAIYEANRRTT</sequence>
<organism evidence="20 21">
    <name type="scientific">Polyrhizophydium stewartii</name>
    <dbReference type="NCBI Taxonomy" id="2732419"/>
    <lineage>
        <taxon>Eukaryota</taxon>
        <taxon>Fungi</taxon>
        <taxon>Fungi incertae sedis</taxon>
        <taxon>Chytridiomycota</taxon>
        <taxon>Chytridiomycota incertae sedis</taxon>
        <taxon>Chytridiomycetes</taxon>
        <taxon>Rhizophydiales</taxon>
        <taxon>Rhizophydiales incertae sedis</taxon>
        <taxon>Polyrhizophydium</taxon>
    </lineage>
</organism>
<dbReference type="Pfam" id="PF04109">
    <property type="entry name" value="ATG9"/>
    <property type="match status" value="1"/>
</dbReference>
<gene>
    <name evidence="20" type="primary">ATG9</name>
    <name evidence="20" type="ORF">HK105_200755</name>
</gene>
<feature type="compositionally biased region" description="Low complexity" evidence="19">
    <location>
        <begin position="112"/>
        <end position="129"/>
    </location>
</feature>
<comment type="catalytic activity">
    <reaction evidence="15">
        <text>a 1,2-diacyl-sn-glycero-3-phosphoethanolamine(in) = a 1,2-diacyl-sn-glycero-3-phosphoethanolamine(out)</text>
        <dbReference type="Rhea" id="RHEA:38895"/>
        <dbReference type="ChEBI" id="CHEBI:64612"/>
    </reaction>
</comment>
<comment type="catalytic activity">
    <reaction evidence="14">
        <text>a 1,2-diacyl-sn-glycero-3-phospho-L-serine(in) = a 1,2-diacyl-sn-glycero-3-phospho-L-serine(out)</text>
        <dbReference type="Rhea" id="RHEA:38663"/>
        <dbReference type="ChEBI" id="CHEBI:57262"/>
    </reaction>
</comment>
<feature type="compositionally biased region" description="Polar residues" evidence="19">
    <location>
        <begin position="867"/>
        <end position="876"/>
    </location>
</feature>
<feature type="compositionally biased region" description="Low complexity" evidence="19">
    <location>
        <begin position="61"/>
        <end position="84"/>
    </location>
</feature>
<comment type="function">
    <text evidence="18">Phospholipid scramblase involved in autophagy. Cycles between the preautophagosomal structure/phagophore assembly site (PAS) and the cytoplasmic vesicle pool and supplies membrane for the growing autophagosome. Lipid scramblase activity plays a key role in preautophagosomal structure/phagophore assembly by distributing the phospholipids that arrive through ATG2 from the cytoplasmic to the luminal leaflet of the bilayer, thereby driving autophagosomal membrane expansion.</text>
</comment>
<evidence type="ECO:0000256" key="15">
    <source>
        <dbReference type="ARBA" id="ARBA00024615"/>
    </source>
</evidence>
<feature type="region of interest" description="Disordered" evidence="19">
    <location>
        <begin position="265"/>
        <end position="301"/>
    </location>
</feature>
<evidence type="ECO:0000313" key="20">
    <source>
        <dbReference type="EMBL" id="KAL2919838.1"/>
    </source>
</evidence>
<evidence type="ECO:0000313" key="21">
    <source>
        <dbReference type="Proteomes" id="UP001527925"/>
    </source>
</evidence>
<comment type="catalytic activity">
    <reaction evidence="17">
        <text>a 1,2-diacyl-sn-glycero-3-phosphocholine(in) = a 1,2-diacyl-sn-glycero-3-phosphocholine(out)</text>
        <dbReference type="Rhea" id="RHEA:38571"/>
        <dbReference type="ChEBI" id="CHEBI:57643"/>
    </reaction>
</comment>
<feature type="region of interest" description="Disordered" evidence="19">
    <location>
        <begin position="101"/>
        <end position="153"/>
    </location>
</feature>
<feature type="transmembrane region" description="Helical" evidence="18">
    <location>
        <begin position="726"/>
        <end position="747"/>
    </location>
</feature>
<feature type="compositionally biased region" description="Gly residues" evidence="19">
    <location>
        <begin position="206"/>
        <end position="216"/>
    </location>
</feature>
<comment type="subcellular location">
    <subcellularLocation>
        <location evidence="1">Cytoplasmic vesicle membrane</location>
        <topology evidence="1">Multi-pass membrane protein</topology>
    </subcellularLocation>
    <subcellularLocation>
        <location evidence="2">Endoplasmic reticulum membrane</location>
        <topology evidence="2">Multi-pass membrane protein</topology>
    </subcellularLocation>
    <subcellularLocation>
        <location evidence="4">Golgi apparatus membrane</location>
        <topology evidence="4">Multi-pass membrane protein</topology>
    </subcellularLocation>
    <subcellularLocation>
        <location evidence="3 18">Preautophagosomal structure membrane</location>
        <topology evidence="3 18">Multi-pass membrane protein</topology>
    </subcellularLocation>
</comment>
<reference evidence="20 21" key="1">
    <citation type="submission" date="2023-09" db="EMBL/GenBank/DDBJ databases">
        <title>Pangenome analysis of Batrachochytrium dendrobatidis and related Chytrids.</title>
        <authorList>
            <person name="Yacoub M.N."/>
            <person name="Stajich J.E."/>
            <person name="James T.Y."/>
        </authorList>
    </citation>
    <scope>NUCLEOTIDE SEQUENCE [LARGE SCALE GENOMIC DNA]</scope>
    <source>
        <strain evidence="20 21">JEL0888</strain>
    </source>
</reference>
<evidence type="ECO:0000256" key="18">
    <source>
        <dbReference type="RuleBase" id="RU364027"/>
    </source>
</evidence>
<evidence type="ECO:0000256" key="16">
    <source>
        <dbReference type="ARBA" id="ARBA00024621"/>
    </source>
</evidence>
<evidence type="ECO:0000256" key="2">
    <source>
        <dbReference type="ARBA" id="ARBA00004477"/>
    </source>
</evidence>
<evidence type="ECO:0000256" key="10">
    <source>
        <dbReference type="ARBA" id="ARBA00023006"/>
    </source>
</evidence>
<protein>
    <recommendedName>
        <fullName evidence="6 18">Autophagy-related protein 9</fullName>
    </recommendedName>
</protein>
<feature type="compositionally biased region" description="Low complexity" evidence="19">
    <location>
        <begin position="877"/>
        <end position="892"/>
    </location>
</feature>
<feature type="transmembrane region" description="Helical" evidence="18">
    <location>
        <begin position="326"/>
        <end position="359"/>
    </location>
</feature>
<evidence type="ECO:0000256" key="12">
    <source>
        <dbReference type="ARBA" id="ARBA00023055"/>
    </source>
</evidence>
<proteinExistence type="inferred from homology"/>
<evidence type="ECO:0000256" key="17">
    <source>
        <dbReference type="ARBA" id="ARBA00024631"/>
    </source>
</evidence>
<feature type="transmembrane region" description="Helical" evidence="18">
    <location>
        <begin position="660"/>
        <end position="678"/>
    </location>
</feature>
<dbReference type="Proteomes" id="UP001527925">
    <property type="component" value="Unassembled WGS sequence"/>
</dbReference>
<dbReference type="InterPro" id="IPR007241">
    <property type="entry name" value="Autophagy-rel_prot_9"/>
</dbReference>
<dbReference type="PANTHER" id="PTHR13038">
    <property type="entry name" value="APG9 AUTOPHAGY 9"/>
    <property type="match status" value="1"/>
</dbReference>
<feature type="region of interest" description="Disordered" evidence="19">
    <location>
        <begin position="847"/>
        <end position="899"/>
    </location>
</feature>
<evidence type="ECO:0000256" key="5">
    <source>
        <dbReference type="ARBA" id="ARBA00006185"/>
    </source>
</evidence>
<evidence type="ECO:0000256" key="7">
    <source>
        <dbReference type="ARBA" id="ARBA00022448"/>
    </source>
</evidence>
<dbReference type="PANTHER" id="PTHR13038:SF10">
    <property type="entry name" value="AUTOPHAGY-RELATED PROTEIN 9"/>
    <property type="match status" value="1"/>
</dbReference>
<keyword evidence="21" id="KW-1185">Reference proteome</keyword>
<evidence type="ECO:0000256" key="6">
    <source>
        <dbReference type="ARBA" id="ARBA00018074"/>
    </source>
</evidence>
<evidence type="ECO:0000256" key="14">
    <source>
        <dbReference type="ARBA" id="ARBA00024479"/>
    </source>
</evidence>
<dbReference type="EMBL" id="JADGIZ020000002">
    <property type="protein sequence ID" value="KAL2919838.1"/>
    <property type="molecule type" value="Genomic_DNA"/>
</dbReference>
<keyword evidence="8 18" id="KW-0812">Transmembrane</keyword>
<evidence type="ECO:0000256" key="19">
    <source>
        <dbReference type="SAM" id="MobiDB-lite"/>
    </source>
</evidence>
<feature type="transmembrane region" description="Helical" evidence="18">
    <location>
        <begin position="541"/>
        <end position="561"/>
    </location>
</feature>
<evidence type="ECO:0000256" key="1">
    <source>
        <dbReference type="ARBA" id="ARBA00004439"/>
    </source>
</evidence>
<evidence type="ECO:0000256" key="11">
    <source>
        <dbReference type="ARBA" id="ARBA00023034"/>
    </source>
</evidence>
<feature type="region of interest" description="Disordered" evidence="19">
    <location>
        <begin position="1"/>
        <end position="84"/>
    </location>
</feature>
<keyword evidence="9 18" id="KW-1133">Transmembrane helix</keyword>
<keyword evidence="10 18" id="KW-0072">Autophagy</keyword>
<evidence type="ECO:0000256" key="8">
    <source>
        <dbReference type="ARBA" id="ARBA00022692"/>
    </source>
</evidence>
<comment type="catalytic activity">
    <reaction evidence="16">
        <text>a 1,2-diacyl-sn-glycero-3-phospho-(1D-myo-inositol-3-phosphate)(in) = a 1,2-diacyl-sn-glycero-3-phospho-(1D-myo-inositol-3-phosphate)(out)</text>
        <dbReference type="Rhea" id="RHEA:67920"/>
        <dbReference type="ChEBI" id="CHEBI:58088"/>
    </reaction>
</comment>
<feature type="transmembrane region" description="Helical" evidence="18">
    <location>
        <begin position="619"/>
        <end position="640"/>
    </location>
</feature>
<evidence type="ECO:0000256" key="3">
    <source>
        <dbReference type="ARBA" id="ARBA00004511"/>
    </source>
</evidence>
<evidence type="ECO:0000256" key="4">
    <source>
        <dbReference type="ARBA" id="ARBA00004653"/>
    </source>
</evidence>
<keyword evidence="12 18" id="KW-0445">Lipid transport</keyword>
<feature type="transmembrane region" description="Helical" evidence="18">
    <location>
        <begin position="379"/>
        <end position="401"/>
    </location>
</feature>
<comment type="caution">
    <text evidence="20">The sequence shown here is derived from an EMBL/GenBank/DDBJ whole genome shotgun (WGS) entry which is preliminary data.</text>
</comment>
<evidence type="ECO:0000256" key="9">
    <source>
        <dbReference type="ARBA" id="ARBA00022989"/>
    </source>
</evidence>
<feature type="compositionally biased region" description="Acidic residues" evidence="19">
    <location>
        <begin position="139"/>
        <end position="152"/>
    </location>
</feature>
<keyword evidence="11" id="KW-0333">Golgi apparatus</keyword>
<evidence type="ECO:0000256" key="13">
    <source>
        <dbReference type="ARBA" id="ARBA00023136"/>
    </source>
</evidence>
<name>A0ABR4NJX7_9FUNG</name>
<comment type="similarity">
    <text evidence="5 18">Belongs to the ATG9 family.</text>
</comment>